<dbReference type="PANTHER" id="PTHR36868">
    <property type="entry name" value="NUTRITIONALLY-REGULATED ADIPOSE AND CARDIAC ENRICHED PROTEIN HOMOLOG"/>
    <property type="match status" value="1"/>
</dbReference>
<accession>D2I112</accession>
<dbReference type="InParanoid" id="D2I112"/>
<feature type="region of interest" description="Disordered" evidence="1">
    <location>
        <begin position="452"/>
        <end position="472"/>
    </location>
</feature>
<feature type="region of interest" description="Disordered" evidence="1">
    <location>
        <begin position="334"/>
        <end position="404"/>
    </location>
</feature>
<proteinExistence type="predicted"/>
<evidence type="ECO:0000256" key="1">
    <source>
        <dbReference type="SAM" id="MobiDB-lite"/>
    </source>
</evidence>
<dbReference type="InterPro" id="IPR028114">
    <property type="entry name" value="DUF4658"/>
</dbReference>
<dbReference type="AlphaFoldDB" id="D2I112"/>
<gene>
    <name evidence="2" type="ORF">PANDA_018942</name>
</gene>
<evidence type="ECO:0000313" key="2">
    <source>
        <dbReference type="EMBL" id="EFB21664.1"/>
    </source>
</evidence>
<dbReference type="PANTHER" id="PTHR36868:SF1">
    <property type="entry name" value="NUTRITIONALLY-REGULATED ADIPOSE AND CARDIAC ENRICHED PROTEIN HOMOLOG"/>
    <property type="match status" value="1"/>
</dbReference>
<name>D2I112_AILME</name>
<organism evidence="2">
    <name type="scientific">Ailuropoda melanoleuca</name>
    <name type="common">Giant panda</name>
    <dbReference type="NCBI Taxonomy" id="9646"/>
    <lineage>
        <taxon>Eukaryota</taxon>
        <taxon>Metazoa</taxon>
        <taxon>Chordata</taxon>
        <taxon>Craniata</taxon>
        <taxon>Vertebrata</taxon>
        <taxon>Euteleostomi</taxon>
        <taxon>Mammalia</taxon>
        <taxon>Eutheria</taxon>
        <taxon>Laurasiatheria</taxon>
        <taxon>Carnivora</taxon>
        <taxon>Caniformia</taxon>
        <taxon>Ursidae</taxon>
        <taxon>Ailuropoda</taxon>
    </lineage>
</organism>
<dbReference type="EMBL" id="GL193937">
    <property type="protein sequence ID" value="EFB21664.1"/>
    <property type="molecule type" value="Genomic_DNA"/>
</dbReference>
<feature type="compositionally biased region" description="Polar residues" evidence="1">
    <location>
        <begin position="361"/>
        <end position="370"/>
    </location>
</feature>
<dbReference type="GO" id="GO:0005886">
    <property type="term" value="C:plasma membrane"/>
    <property type="evidence" value="ECO:0007669"/>
    <property type="project" value="TreeGrafter"/>
</dbReference>
<feature type="compositionally biased region" description="Low complexity" evidence="1">
    <location>
        <begin position="334"/>
        <end position="343"/>
    </location>
</feature>
<protein>
    <recommendedName>
        <fullName evidence="3">Nutritionally-regulated adipose and cardiac enriched protein homolog</fullName>
    </recommendedName>
</protein>
<dbReference type="Pfam" id="PF15555">
    <property type="entry name" value="DUF4658"/>
    <property type="match status" value="1"/>
</dbReference>
<feature type="region of interest" description="Disordered" evidence="1">
    <location>
        <begin position="185"/>
        <end position="228"/>
    </location>
</feature>
<reference evidence="2" key="1">
    <citation type="journal article" date="2010" name="Nature">
        <title>The sequence and de novo assembly of the giant panda genome.</title>
        <authorList>
            <person name="Li R."/>
            <person name="Fan W."/>
            <person name="Tian G."/>
            <person name="Zhu H."/>
            <person name="He L."/>
            <person name="Cai J."/>
            <person name="Huang Q."/>
            <person name="Cai Q."/>
            <person name="Li B."/>
            <person name="Bai Y."/>
            <person name="Zhang Z."/>
            <person name="Zhang Y."/>
            <person name="Wang W."/>
            <person name="Li J."/>
            <person name="Wei F."/>
            <person name="Li H."/>
            <person name="Jian M."/>
            <person name="Li J."/>
            <person name="Zhang Z."/>
            <person name="Nielsen R."/>
            <person name="Li D."/>
            <person name="Gu W."/>
            <person name="Yang Z."/>
            <person name="Xuan Z."/>
            <person name="Ryder O.A."/>
            <person name="Leung F.C."/>
            <person name="Zhou Y."/>
            <person name="Cao J."/>
            <person name="Sun X."/>
            <person name="Fu Y."/>
            <person name="Fang X."/>
            <person name="Guo X."/>
            <person name="Wang B."/>
            <person name="Hou R."/>
            <person name="Shen F."/>
            <person name="Mu B."/>
            <person name="Ni P."/>
            <person name="Lin R."/>
            <person name="Qian W."/>
            <person name="Wang G."/>
            <person name="Yu C."/>
            <person name="Nie W."/>
            <person name="Wang J."/>
            <person name="Wu Z."/>
            <person name="Liang H."/>
            <person name="Min J."/>
            <person name="Wu Q."/>
            <person name="Cheng S."/>
            <person name="Ruan J."/>
            <person name="Wang M."/>
            <person name="Shi Z."/>
            <person name="Wen M."/>
            <person name="Liu B."/>
            <person name="Ren X."/>
            <person name="Zheng H."/>
            <person name="Dong D."/>
            <person name="Cook K."/>
            <person name="Shan G."/>
            <person name="Zhang H."/>
            <person name="Kosiol C."/>
            <person name="Xie X."/>
            <person name="Lu Z."/>
            <person name="Zheng H."/>
            <person name="Li Y."/>
            <person name="Steiner C.C."/>
            <person name="Lam T.T."/>
            <person name="Lin S."/>
            <person name="Zhang Q."/>
            <person name="Li G."/>
            <person name="Tian J."/>
            <person name="Gong T."/>
            <person name="Liu H."/>
            <person name="Zhang D."/>
            <person name="Fang L."/>
            <person name="Ye C."/>
            <person name="Zhang J."/>
            <person name="Hu W."/>
            <person name="Xu A."/>
            <person name="Ren Y."/>
            <person name="Zhang G."/>
            <person name="Bruford M.W."/>
            <person name="Li Q."/>
            <person name="Ma L."/>
            <person name="Guo Y."/>
            <person name="An N."/>
            <person name="Hu Y."/>
            <person name="Zheng Y."/>
            <person name="Shi Y."/>
            <person name="Li Z."/>
            <person name="Liu Q."/>
            <person name="Chen Y."/>
            <person name="Zhao J."/>
            <person name="Qu N."/>
            <person name="Zhao S."/>
            <person name="Tian F."/>
            <person name="Wang X."/>
            <person name="Wang H."/>
            <person name="Xu L."/>
            <person name="Liu X."/>
            <person name="Vinar T."/>
            <person name="Wang Y."/>
            <person name="Lam T.W."/>
            <person name="Yiu S.M."/>
            <person name="Liu S."/>
            <person name="Zhang H."/>
            <person name="Li D."/>
            <person name="Huang Y."/>
            <person name="Wang X."/>
            <person name="Yang G."/>
            <person name="Jiang Z."/>
            <person name="Wang J."/>
            <person name="Qin N."/>
            <person name="Li L."/>
            <person name="Li J."/>
            <person name="Bolund L."/>
            <person name="Kristiansen K."/>
            <person name="Wong G.K."/>
            <person name="Olson M."/>
            <person name="Zhang X."/>
            <person name="Li S."/>
            <person name="Yang H."/>
            <person name="Wang J."/>
            <person name="Wang J."/>
        </authorList>
    </citation>
    <scope>NUCLEOTIDE SEQUENCE [LARGE SCALE GENOMIC DNA]</scope>
</reference>
<sequence length="683" mass="72864">MAWARLLPPCCPTALPADTCLTACRGPSSDGGHLTAGRSQQQSTPVAAVFVPAVRVCMCAYVSACMCEPAVTGMTAGVIVGLTPQRPRERPQCGLLLEERGVLAGHATSSHAAQGRAVMVSRLRAPEGAAGMMGEAEPLRHTFTPFALRPHDYNPSTNPGPMETSRFHPHFKYLDAGLRSLRRPRSHRHLSQGPLAPLARPCTRPRGRTADTAADPWPRVTSQEGPKLEDEKPVIATRRETGPHQMALTLKPPLRGPRARPIQAQTDHMVHNGAQWFPLPQLLETDDGAPHPAVLTGVDQRDAVTQGPARLGVEDATQAARLLKEGSGWVARWPGVRAARGPPAAAPDPSSKRLDRPRTASPGTPRSGQHCTEPLSPEDAAEPGFTAPEEPGGGEETPLVSAWLGKPGLDFPTCTLKRVGPSPPPRALEGLMLNAQLRLHGCLVRSVPTAGPGEVSTVRNPSKAQRRPGGPAFQDSVRFCADSSDRKTATIRAIVIIITDAIGVGGGTAWAGASDLCGHEHGPPIVMAEAAGSLAGAPCPQPPGGSLLPASLCLPPPPQEGDRRCRPSILRRSRPEHGGHGAEPQKTSRRVRFREPLEVAVHYIASREPTTTTTRAPRRPRPRGSSLLLRLSVCVLLVLVLGLYCGRAKPVALALEDLRARLLVLALRLRHTALTCWRCLLQL</sequence>
<evidence type="ECO:0008006" key="3">
    <source>
        <dbReference type="Google" id="ProtNLM"/>
    </source>
</evidence>